<proteinExistence type="predicted"/>
<keyword evidence="2" id="KW-1185">Reference proteome</keyword>
<sequence>MLSWNIDYFLSQSERFDTITSACIVDDSIAIGTYSGKILFYSSNCDLANDEIVSMTKIHAPIVSVKSAGLVSHGRGIEASTTSVSQNTSKRCAIHATTH</sequence>
<gene>
    <name evidence="1" type="ORF">KIN20_017981</name>
</gene>
<protein>
    <submittedName>
        <fullName evidence="1">Uncharacterized protein</fullName>
    </submittedName>
</protein>
<accession>A0AAD5QU38</accession>
<dbReference type="AlphaFoldDB" id="A0AAD5QU38"/>
<dbReference type="Proteomes" id="UP001196413">
    <property type="component" value="Unassembled WGS sequence"/>
</dbReference>
<name>A0AAD5QU38_PARTN</name>
<evidence type="ECO:0000313" key="2">
    <source>
        <dbReference type="Proteomes" id="UP001196413"/>
    </source>
</evidence>
<organism evidence="1 2">
    <name type="scientific">Parelaphostrongylus tenuis</name>
    <name type="common">Meningeal worm</name>
    <dbReference type="NCBI Taxonomy" id="148309"/>
    <lineage>
        <taxon>Eukaryota</taxon>
        <taxon>Metazoa</taxon>
        <taxon>Ecdysozoa</taxon>
        <taxon>Nematoda</taxon>
        <taxon>Chromadorea</taxon>
        <taxon>Rhabditida</taxon>
        <taxon>Rhabditina</taxon>
        <taxon>Rhabditomorpha</taxon>
        <taxon>Strongyloidea</taxon>
        <taxon>Metastrongylidae</taxon>
        <taxon>Parelaphostrongylus</taxon>
    </lineage>
</organism>
<evidence type="ECO:0000313" key="1">
    <source>
        <dbReference type="EMBL" id="KAJ1359291.1"/>
    </source>
</evidence>
<dbReference type="EMBL" id="JAHQIW010003594">
    <property type="protein sequence ID" value="KAJ1359291.1"/>
    <property type="molecule type" value="Genomic_DNA"/>
</dbReference>
<comment type="caution">
    <text evidence="1">The sequence shown here is derived from an EMBL/GenBank/DDBJ whole genome shotgun (WGS) entry which is preliminary data.</text>
</comment>
<reference evidence="1" key="1">
    <citation type="submission" date="2021-06" db="EMBL/GenBank/DDBJ databases">
        <title>Parelaphostrongylus tenuis whole genome reference sequence.</title>
        <authorList>
            <person name="Garwood T.J."/>
            <person name="Larsen P.A."/>
            <person name="Fountain-Jones N.M."/>
            <person name="Garbe J.R."/>
            <person name="Macchietto M.G."/>
            <person name="Kania S.A."/>
            <person name="Gerhold R.W."/>
            <person name="Richards J.E."/>
            <person name="Wolf T.M."/>
        </authorList>
    </citation>
    <scope>NUCLEOTIDE SEQUENCE</scope>
    <source>
        <strain evidence="1">MNPRO001-30</strain>
        <tissue evidence="1">Meninges</tissue>
    </source>
</reference>